<evidence type="ECO:0000313" key="3">
    <source>
        <dbReference type="Proteomes" id="UP000316714"/>
    </source>
</evidence>
<dbReference type="PANTHER" id="PTHR33336">
    <property type="entry name" value="QUINOL MONOOXYGENASE YGIN-RELATED"/>
    <property type="match status" value="1"/>
</dbReference>
<proteinExistence type="predicted"/>
<dbReference type="AlphaFoldDB" id="A0A5C5VBV5"/>
<comment type="caution">
    <text evidence="2">The sequence shown here is derived from an EMBL/GenBank/DDBJ whole genome shotgun (WGS) entry which is preliminary data.</text>
</comment>
<name>A0A5C5VBV5_9BACT</name>
<dbReference type="Gene3D" id="3.30.70.100">
    <property type="match status" value="1"/>
</dbReference>
<dbReference type="InterPro" id="IPR011008">
    <property type="entry name" value="Dimeric_a/b-barrel"/>
</dbReference>
<gene>
    <name evidence="2" type="primary">ygiN</name>
    <name evidence="2" type="ORF">KOR34_09470</name>
</gene>
<protein>
    <submittedName>
        <fullName evidence="2">Putative quinol monooxygenase YgiN</fullName>
        <ecNumber evidence="2">1.-.-.-</ecNumber>
    </submittedName>
</protein>
<dbReference type="InterPro" id="IPR007138">
    <property type="entry name" value="ABM_dom"/>
</dbReference>
<feature type="domain" description="ABM" evidence="1">
    <location>
        <begin position="2"/>
        <end position="99"/>
    </location>
</feature>
<dbReference type="Pfam" id="PF03992">
    <property type="entry name" value="ABM"/>
    <property type="match status" value="1"/>
</dbReference>
<dbReference type="OrthoDB" id="287932at2"/>
<accession>A0A5C5VBV5</accession>
<dbReference type="InterPro" id="IPR050744">
    <property type="entry name" value="AI-2_Isomerase_LsrG"/>
</dbReference>
<keyword evidence="3" id="KW-1185">Reference proteome</keyword>
<dbReference type="Proteomes" id="UP000316714">
    <property type="component" value="Unassembled WGS sequence"/>
</dbReference>
<dbReference type="PANTHER" id="PTHR33336:SF3">
    <property type="entry name" value="ABM DOMAIN-CONTAINING PROTEIN"/>
    <property type="match status" value="1"/>
</dbReference>
<dbReference type="GO" id="GO:0004497">
    <property type="term" value="F:monooxygenase activity"/>
    <property type="evidence" value="ECO:0007669"/>
    <property type="project" value="UniProtKB-KW"/>
</dbReference>
<keyword evidence="2" id="KW-0503">Monooxygenase</keyword>
<dbReference type="EMBL" id="SIHJ01000001">
    <property type="protein sequence ID" value="TWT36048.1"/>
    <property type="molecule type" value="Genomic_DNA"/>
</dbReference>
<organism evidence="2 3">
    <name type="scientific">Posidoniimonas corsicana</name>
    <dbReference type="NCBI Taxonomy" id="1938618"/>
    <lineage>
        <taxon>Bacteria</taxon>
        <taxon>Pseudomonadati</taxon>
        <taxon>Planctomycetota</taxon>
        <taxon>Planctomycetia</taxon>
        <taxon>Pirellulales</taxon>
        <taxon>Lacipirellulaceae</taxon>
        <taxon>Posidoniimonas</taxon>
    </lineage>
</organism>
<reference evidence="2 3" key="1">
    <citation type="submission" date="2019-02" db="EMBL/GenBank/DDBJ databases">
        <title>Deep-cultivation of Planctomycetes and their phenomic and genomic characterization uncovers novel biology.</title>
        <authorList>
            <person name="Wiegand S."/>
            <person name="Jogler M."/>
            <person name="Boedeker C."/>
            <person name="Pinto D."/>
            <person name="Vollmers J."/>
            <person name="Rivas-Marin E."/>
            <person name="Kohn T."/>
            <person name="Peeters S.H."/>
            <person name="Heuer A."/>
            <person name="Rast P."/>
            <person name="Oberbeckmann S."/>
            <person name="Bunk B."/>
            <person name="Jeske O."/>
            <person name="Meyerdierks A."/>
            <person name="Storesund J.E."/>
            <person name="Kallscheuer N."/>
            <person name="Luecker S."/>
            <person name="Lage O.M."/>
            <person name="Pohl T."/>
            <person name="Merkel B.J."/>
            <person name="Hornburger P."/>
            <person name="Mueller R.-W."/>
            <person name="Bruemmer F."/>
            <person name="Labrenz M."/>
            <person name="Spormann A.M."/>
            <person name="Op Den Camp H."/>
            <person name="Overmann J."/>
            <person name="Amann R."/>
            <person name="Jetten M.S.M."/>
            <person name="Mascher T."/>
            <person name="Medema M.H."/>
            <person name="Devos D.P."/>
            <person name="Kaster A.-K."/>
            <person name="Ovreas L."/>
            <person name="Rohde M."/>
            <person name="Galperin M.Y."/>
            <person name="Jogler C."/>
        </authorList>
    </citation>
    <scope>NUCLEOTIDE SEQUENCE [LARGE SCALE GENOMIC DNA]</scope>
    <source>
        <strain evidence="2 3">KOR34</strain>
    </source>
</reference>
<evidence type="ECO:0000259" key="1">
    <source>
        <dbReference type="PROSITE" id="PS51725"/>
    </source>
</evidence>
<dbReference type="GO" id="GO:0005829">
    <property type="term" value="C:cytosol"/>
    <property type="evidence" value="ECO:0007669"/>
    <property type="project" value="TreeGrafter"/>
</dbReference>
<sequence length="102" mass="10847">MIHVVATITLKPGVRAGFLEAFARLTPLVRAEEGCIEYGATVDEPTGMDVQQLAGEDAVVVVEKWASTAALEAHLAAPHMDAYRQETADMTTGVTLLVLKPA</sequence>
<dbReference type="RefSeq" id="WP_146562648.1">
    <property type="nucleotide sequence ID" value="NZ_SIHJ01000001.1"/>
</dbReference>
<dbReference type="SUPFAM" id="SSF54909">
    <property type="entry name" value="Dimeric alpha+beta barrel"/>
    <property type="match status" value="1"/>
</dbReference>
<dbReference type="EC" id="1.-.-.-" evidence="2"/>
<evidence type="ECO:0000313" key="2">
    <source>
        <dbReference type="EMBL" id="TWT36048.1"/>
    </source>
</evidence>
<keyword evidence="2" id="KW-0560">Oxidoreductase</keyword>
<dbReference type="PROSITE" id="PS51725">
    <property type="entry name" value="ABM"/>
    <property type="match status" value="1"/>
</dbReference>